<keyword evidence="2" id="KW-1185">Reference proteome</keyword>
<accession>A0ABS9KNY7</accession>
<reference evidence="1" key="1">
    <citation type="submission" date="2022-01" db="EMBL/GenBank/DDBJ databases">
        <authorList>
            <person name="Jo J.-H."/>
            <person name="Im W.-T."/>
        </authorList>
    </citation>
    <scope>NUCLEOTIDE SEQUENCE</scope>
    <source>
        <strain evidence="1">NA20</strain>
    </source>
</reference>
<dbReference type="RefSeq" id="WP_237870078.1">
    <property type="nucleotide sequence ID" value="NZ_JAKLTR010000003.1"/>
</dbReference>
<name>A0ABS9KNY7_9BACT</name>
<evidence type="ECO:0000313" key="1">
    <source>
        <dbReference type="EMBL" id="MCG2614046.1"/>
    </source>
</evidence>
<gene>
    <name evidence="1" type="ORF">LZZ85_07125</name>
</gene>
<dbReference type="Proteomes" id="UP001165367">
    <property type="component" value="Unassembled WGS sequence"/>
</dbReference>
<protein>
    <submittedName>
        <fullName evidence="1">Uncharacterized protein</fullName>
    </submittedName>
</protein>
<evidence type="ECO:0000313" key="2">
    <source>
        <dbReference type="Proteomes" id="UP001165367"/>
    </source>
</evidence>
<comment type="caution">
    <text evidence="1">The sequence shown here is derived from an EMBL/GenBank/DDBJ whole genome shotgun (WGS) entry which is preliminary data.</text>
</comment>
<dbReference type="EMBL" id="JAKLTR010000003">
    <property type="protein sequence ID" value="MCG2614046.1"/>
    <property type="molecule type" value="Genomic_DNA"/>
</dbReference>
<organism evidence="1 2">
    <name type="scientific">Terrimonas ginsenosidimutans</name>
    <dbReference type="NCBI Taxonomy" id="2908004"/>
    <lineage>
        <taxon>Bacteria</taxon>
        <taxon>Pseudomonadati</taxon>
        <taxon>Bacteroidota</taxon>
        <taxon>Chitinophagia</taxon>
        <taxon>Chitinophagales</taxon>
        <taxon>Chitinophagaceae</taxon>
        <taxon>Terrimonas</taxon>
    </lineage>
</organism>
<sequence length="81" mass="9518">MSKKENIWELIKRLDEQAGAFNMNLHKANHLFDSAAKETSRVMDKHQRDLHKTIVKLQKALRKFSKEKDEKEKKGNKRADG</sequence>
<proteinExistence type="predicted"/>